<feature type="compositionally biased region" description="Polar residues" evidence="1">
    <location>
        <begin position="1"/>
        <end position="12"/>
    </location>
</feature>
<dbReference type="WBParaSite" id="ALUE_0002171401-mRNA-1">
    <property type="protein sequence ID" value="ALUE_0002171401-mRNA-1"/>
    <property type="gene ID" value="ALUE_0002171401"/>
</dbReference>
<feature type="region of interest" description="Disordered" evidence="1">
    <location>
        <begin position="54"/>
        <end position="74"/>
    </location>
</feature>
<protein>
    <submittedName>
        <fullName evidence="3">WH2 domain-containing protein</fullName>
    </submittedName>
</protein>
<proteinExistence type="predicted"/>
<dbReference type="Proteomes" id="UP000036681">
    <property type="component" value="Unplaced"/>
</dbReference>
<feature type="compositionally biased region" description="Polar residues" evidence="1">
    <location>
        <begin position="32"/>
        <end position="41"/>
    </location>
</feature>
<sequence>MRGASTWNQSNPSTPPTPKPCSRTRVIGTPAYKSSSPRSSQIDVINEAGLRIKPNSVQSPLPAPPSPAIFKRFR</sequence>
<evidence type="ECO:0000256" key="1">
    <source>
        <dbReference type="SAM" id="MobiDB-lite"/>
    </source>
</evidence>
<accession>A0A0M3ISI6</accession>
<evidence type="ECO:0000313" key="2">
    <source>
        <dbReference type="Proteomes" id="UP000036681"/>
    </source>
</evidence>
<name>A0A0M3ISI6_ASCLU</name>
<feature type="region of interest" description="Disordered" evidence="1">
    <location>
        <begin position="1"/>
        <end position="41"/>
    </location>
</feature>
<organism evidence="2 3">
    <name type="scientific">Ascaris lumbricoides</name>
    <name type="common">Giant roundworm</name>
    <dbReference type="NCBI Taxonomy" id="6252"/>
    <lineage>
        <taxon>Eukaryota</taxon>
        <taxon>Metazoa</taxon>
        <taxon>Ecdysozoa</taxon>
        <taxon>Nematoda</taxon>
        <taxon>Chromadorea</taxon>
        <taxon>Rhabditida</taxon>
        <taxon>Spirurina</taxon>
        <taxon>Ascaridomorpha</taxon>
        <taxon>Ascaridoidea</taxon>
        <taxon>Ascarididae</taxon>
        <taxon>Ascaris</taxon>
    </lineage>
</organism>
<reference evidence="3" key="1">
    <citation type="submission" date="2017-02" db="UniProtKB">
        <authorList>
            <consortium name="WormBaseParasite"/>
        </authorList>
    </citation>
    <scope>IDENTIFICATION</scope>
</reference>
<keyword evidence="2" id="KW-1185">Reference proteome</keyword>
<evidence type="ECO:0000313" key="3">
    <source>
        <dbReference type="WBParaSite" id="ALUE_0002171401-mRNA-1"/>
    </source>
</evidence>
<dbReference type="AlphaFoldDB" id="A0A0M3ISI6"/>